<organism evidence="1 2">
    <name type="scientific">Cavenderia fasciculata</name>
    <name type="common">Slime mold</name>
    <name type="synonym">Dictyostelium fasciculatum</name>
    <dbReference type="NCBI Taxonomy" id="261658"/>
    <lineage>
        <taxon>Eukaryota</taxon>
        <taxon>Amoebozoa</taxon>
        <taxon>Evosea</taxon>
        <taxon>Eumycetozoa</taxon>
        <taxon>Dictyostelia</taxon>
        <taxon>Acytosteliales</taxon>
        <taxon>Cavenderiaceae</taxon>
        <taxon>Cavenderia</taxon>
    </lineage>
</organism>
<dbReference type="EMBL" id="GL883007">
    <property type="protein sequence ID" value="EGG23939.1"/>
    <property type="molecule type" value="Genomic_DNA"/>
</dbReference>
<dbReference type="GeneID" id="14875964"/>
<keyword evidence="2" id="KW-1185">Reference proteome</keyword>
<dbReference type="KEGG" id="dfa:DFA_06077"/>
<proteinExistence type="predicted"/>
<accession>F4PK15</accession>
<protein>
    <submittedName>
        <fullName evidence="1">Uncharacterized protein</fullName>
    </submittedName>
</protein>
<dbReference type="RefSeq" id="XP_004361790.1">
    <property type="nucleotide sequence ID" value="XM_004361733.1"/>
</dbReference>
<sequence>MANKHITENALLAVIGDEVNIINHLIIVKDTTTIAFDYRACDNHTTPT</sequence>
<gene>
    <name evidence="1" type="ORF">DFA_06077</name>
</gene>
<reference evidence="2" key="1">
    <citation type="journal article" date="2011" name="Genome Res.">
        <title>Phylogeny-wide analysis of social amoeba genomes highlights ancient origins for complex intercellular communication.</title>
        <authorList>
            <person name="Heidel A.J."/>
            <person name="Lawal H.M."/>
            <person name="Felder M."/>
            <person name="Schilde C."/>
            <person name="Helps N.R."/>
            <person name="Tunggal B."/>
            <person name="Rivero F."/>
            <person name="John U."/>
            <person name="Schleicher M."/>
            <person name="Eichinger L."/>
            <person name="Platzer M."/>
            <person name="Noegel A.A."/>
            <person name="Schaap P."/>
            <person name="Gloeckner G."/>
        </authorList>
    </citation>
    <scope>NUCLEOTIDE SEQUENCE [LARGE SCALE GENOMIC DNA]</scope>
    <source>
        <strain evidence="2">SH3</strain>
    </source>
</reference>
<dbReference type="AlphaFoldDB" id="F4PK15"/>
<dbReference type="Proteomes" id="UP000007797">
    <property type="component" value="Unassembled WGS sequence"/>
</dbReference>
<evidence type="ECO:0000313" key="1">
    <source>
        <dbReference type="EMBL" id="EGG23939.1"/>
    </source>
</evidence>
<name>F4PK15_CACFS</name>
<evidence type="ECO:0000313" key="2">
    <source>
        <dbReference type="Proteomes" id="UP000007797"/>
    </source>
</evidence>